<comment type="subcellular location">
    <subcellularLocation>
        <location evidence="1">Cytoplasm</location>
    </subcellularLocation>
</comment>
<dbReference type="EMBL" id="VJOM01000008">
    <property type="protein sequence ID" value="TSE32708.1"/>
    <property type="molecule type" value="Genomic_DNA"/>
</dbReference>
<protein>
    <submittedName>
        <fullName evidence="7">Organic hydroperoxide resistance transcriptional regulator</fullName>
    </submittedName>
</protein>
<dbReference type="GO" id="GO:0003677">
    <property type="term" value="F:DNA binding"/>
    <property type="evidence" value="ECO:0007669"/>
    <property type="project" value="UniProtKB-KW"/>
</dbReference>
<feature type="domain" description="HTH marR-type" evidence="6">
    <location>
        <begin position="22"/>
        <end position="152"/>
    </location>
</feature>
<dbReference type="PROSITE" id="PS50995">
    <property type="entry name" value="HTH_MARR_2"/>
    <property type="match status" value="1"/>
</dbReference>
<evidence type="ECO:0000313" key="8">
    <source>
        <dbReference type="Proteomes" id="UP000317763"/>
    </source>
</evidence>
<proteinExistence type="predicted"/>
<keyword evidence="3" id="KW-0805">Transcription regulation</keyword>
<dbReference type="FunFam" id="1.10.10.10:FF:000163">
    <property type="entry name" value="MarR family transcriptional regulator"/>
    <property type="match status" value="1"/>
</dbReference>
<organism evidence="7 8">
    <name type="scientific">Tepidimonas taiwanensis</name>
    <dbReference type="NCBI Taxonomy" id="307486"/>
    <lineage>
        <taxon>Bacteria</taxon>
        <taxon>Pseudomonadati</taxon>
        <taxon>Pseudomonadota</taxon>
        <taxon>Betaproteobacteria</taxon>
        <taxon>Burkholderiales</taxon>
        <taxon>Tepidimonas</taxon>
    </lineage>
</organism>
<dbReference type="AlphaFoldDB" id="A0A554XA69"/>
<dbReference type="InterPro" id="IPR039422">
    <property type="entry name" value="MarR/SlyA-like"/>
</dbReference>
<evidence type="ECO:0000259" key="6">
    <source>
        <dbReference type="PROSITE" id="PS50995"/>
    </source>
</evidence>
<dbReference type="InterPro" id="IPR036388">
    <property type="entry name" value="WH-like_DNA-bd_sf"/>
</dbReference>
<dbReference type="Gene3D" id="1.10.10.10">
    <property type="entry name" value="Winged helix-like DNA-binding domain superfamily/Winged helix DNA-binding domain"/>
    <property type="match status" value="1"/>
</dbReference>
<gene>
    <name evidence="7" type="primary">ohrR</name>
    <name evidence="7" type="ORF">Ttaiw_01040</name>
</gene>
<dbReference type="GO" id="GO:0005737">
    <property type="term" value="C:cytoplasm"/>
    <property type="evidence" value="ECO:0007669"/>
    <property type="project" value="UniProtKB-SubCell"/>
</dbReference>
<dbReference type="RefSeq" id="WP_052231585.1">
    <property type="nucleotide sequence ID" value="NZ_CP083911.1"/>
</dbReference>
<dbReference type="InterPro" id="IPR055166">
    <property type="entry name" value="Transc_reg_Sar_Rot_HTH"/>
</dbReference>
<dbReference type="Pfam" id="PF22381">
    <property type="entry name" value="Staph_reg_Sar_Rot"/>
    <property type="match status" value="1"/>
</dbReference>
<sequence length="173" mass="18701">MRSARPVPPADTTALPDTLRLDHQLCFALYATSLAMTRLYQPLLAELGLTYPQYLVLLALWERDDVTVSALGERLGLDSGTLTPLLKRLAAAGHVQRVRDAADERRVRIRLTAPGRALQARARAIPGCLLAATGCSLEEVTGLTRELQDLRQRLLASPPPSFSQPAAAAAAQP</sequence>
<dbReference type="PANTHER" id="PTHR33164:SF5">
    <property type="entry name" value="ORGANIC HYDROPEROXIDE RESISTANCE TRANSCRIPTIONAL REGULATOR"/>
    <property type="match status" value="1"/>
</dbReference>
<dbReference type="PRINTS" id="PR00598">
    <property type="entry name" value="HTHMARR"/>
</dbReference>
<dbReference type="Proteomes" id="UP000317763">
    <property type="component" value="Unassembled WGS sequence"/>
</dbReference>
<evidence type="ECO:0000256" key="1">
    <source>
        <dbReference type="ARBA" id="ARBA00004496"/>
    </source>
</evidence>
<dbReference type="GO" id="GO:0006950">
    <property type="term" value="P:response to stress"/>
    <property type="evidence" value="ECO:0007669"/>
    <property type="project" value="TreeGrafter"/>
</dbReference>
<evidence type="ECO:0000256" key="3">
    <source>
        <dbReference type="ARBA" id="ARBA00023015"/>
    </source>
</evidence>
<keyword evidence="4" id="KW-0238">DNA-binding</keyword>
<dbReference type="InterPro" id="IPR036390">
    <property type="entry name" value="WH_DNA-bd_sf"/>
</dbReference>
<dbReference type="SUPFAM" id="SSF46785">
    <property type="entry name" value="Winged helix' DNA-binding domain"/>
    <property type="match status" value="1"/>
</dbReference>
<reference evidence="7 8" key="1">
    <citation type="submission" date="2019-07" db="EMBL/GenBank/DDBJ databases">
        <title>Tepidimonas taiwanensis I1-1 draft genome.</title>
        <authorList>
            <person name="Da Costa M.S."/>
            <person name="Froufe H.J.C."/>
            <person name="Egas C."/>
            <person name="Albuquerque L."/>
        </authorList>
    </citation>
    <scope>NUCLEOTIDE SEQUENCE [LARGE SCALE GENOMIC DNA]</scope>
    <source>
        <strain evidence="7 8">I1-1</strain>
    </source>
</reference>
<evidence type="ECO:0000256" key="2">
    <source>
        <dbReference type="ARBA" id="ARBA00022490"/>
    </source>
</evidence>
<dbReference type="STRING" id="307486.GCA_000807215_01618"/>
<comment type="caution">
    <text evidence="7">The sequence shown here is derived from an EMBL/GenBank/DDBJ whole genome shotgun (WGS) entry which is preliminary data.</text>
</comment>
<name>A0A554XA69_9BURK</name>
<keyword evidence="2" id="KW-0963">Cytoplasm</keyword>
<evidence type="ECO:0000256" key="5">
    <source>
        <dbReference type="ARBA" id="ARBA00023163"/>
    </source>
</evidence>
<accession>A0A554XA69</accession>
<dbReference type="OrthoDB" id="9806864at2"/>
<dbReference type="SMART" id="SM00347">
    <property type="entry name" value="HTH_MARR"/>
    <property type="match status" value="1"/>
</dbReference>
<keyword evidence="8" id="KW-1185">Reference proteome</keyword>
<dbReference type="InterPro" id="IPR000835">
    <property type="entry name" value="HTH_MarR-typ"/>
</dbReference>
<dbReference type="GO" id="GO:0003700">
    <property type="term" value="F:DNA-binding transcription factor activity"/>
    <property type="evidence" value="ECO:0007669"/>
    <property type="project" value="InterPro"/>
</dbReference>
<dbReference type="PANTHER" id="PTHR33164">
    <property type="entry name" value="TRANSCRIPTIONAL REGULATOR, MARR FAMILY"/>
    <property type="match status" value="1"/>
</dbReference>
<evidence type="ECO:0000256" key="4">
    <source>
        <dbReference type="ARBA" id="ARBA00023125"/>
    </source>
</evidence>
<keyword evidence="5" id="KW-0804">Transcription</keyword>
<evidence type="ECO:0000313" key="7">
    <source>
        <dbReference type="EMBL" id="TSE32708.1"/>
    </source>
</evidence>